<dbReference type="Proteomes" id="UP000254764">
    <property type="component" value="Unassembled WGS sequence"/>
</dbReference>
<evidence type="ECO:0000313" key="2">
    <source>
        <dbReference type="Proteomes" id="UP000254764"/>
    </source>
</evidence>
<accession>A0A376AHI0</accession>
<name>A0A376AHI0_9HYPH</name>
<evidence type="ECO:0000313" key="1">
    <source>
        <dbReference type="EMBL" id="SSC67127.1"/>
    </source>
</evidence>
<protein>
    <submittedName>
        <fullName evidence="1">Uncharacterized protein</fullName>
    </submittedName>
</protein>
<keyword evidence="2" id="KW-1185">Reference proteome</keyword>
<reference evidence="2" key="1">
    <citation type="submission" date="2018-07" db="EMBL/GenBank/DDBJ databases">
        <authorList>
            <person name="Peiro R."/>
            <person name="Begona"/>
            <person name="Cbmso G."/>
            <person name="Lopez M."/>
            <person name="Gonzalez S."/>
        </authorList>
    </citation>
    <scope>NUCLEOTIDE SEQUENCE [LARGE SCALE GENOMIC DNA]</scope>
</reference>
<proteinExistence type="predicted"/>
<gene>
    <name evidence="1" type="ORF">RHIZ70_2835</name>
</gene>
<organism evidence="1 2">
    <name type="scientific">Ciceribacter selenitireducens ATCC BAA-1503</name>
    <dbReference type="NCBI Taxonomy" id="1336235"/>
    <lineage>
        <taxon>Bacteria</taxon>
        <taxon>Pseudomonadati</taxon>
        <taxon>Pseudomonadota</taxon>
        <taxon>Alphaproteobacteria</taxon>
        <taxon>Hyphomicrobiales</taxon>
        <taxon>Rhizobiaceae</taxon>
        <taxon>Ciceribacter</taxon>
    </lineage>
</organism>
<dbReference type="EMBL" id="UEYP01000003">
    <property type="protein sequence ID" value="SSC67127.1"/>
    <property type="molecule type" value="Genomic_DNA"/>
</dbReference>
<sequence>MLKFCPWRFRPCSVRGEEPGARFCNVAGLRVFGTSLTPRSFRDGDPLQIPLPVANSHHRRFRPDWTPPCKPGTLAA</sequence>
<dbReference type="AlphaFoldDB" id="A0A376AHI0"/>